<dbReference type="EMBL" id="LAZR01000055">
    <property type="protein sequence ID" value="KKN97863.1"/>
    <property type="molecule type" value="Genomic_DNA"/>
</dbReference>
<dbReference type="AlphaFoldDB" id="A0A0F9XZN9"/>
<accession>A0A0F9XZN9</accession>
<protein>
    <submittedName>
        <fullName evidence="1">Uncharacterized protein</fullName>
    </submittedName>
</protein>
<evidence type="ECO:0000313" key="1">
    <source>
        <dbReference type="EMBL" id="KKN97863.1"/>
    </source>
</evidence>
<sequence length="220" mass="24536">MIFCPMGWMSIGGLHNWFSSSITFWWDEATSGHMSYNTAQRIGLWAAWECLETMPSGAVLGPTGEVVPVDLKTFANGGWIDQKTNFHFHLDFGTLGTGHGGVLDKNGFMDASISVDTAQRRYGPFAYCPVLIPKSSFDEFNAANSDKLRKENGYSASSKKRASVVDQIFQVIDSGVAVKRDDIKRRVAVNMKVDEWRAHWREAVTKRPELGRSGPKPKRS</sequence>
<proteinExistence type="predicted"/>
<gene>
    <name evidence="1" type="ORF">LCGC14_0153790</name>
</gene>
<organism evidence="1">
    <name type="scientific">marine sediment metagenome</name>
    <dbReference type="NCBI Taxonomy" id="412755"/>
    <lineage>
        <taxon>unclassified sequences</taxon>
        <taxon>metagenomes</taxon>
        <taxon>ecological metagenomes</taxon>
    </lineage>
</organism>
<comment type="caution">
    <text evidence="1">The sequence shown here is derived from an EMBL/GenBank/DDBJ whole genome shotgun (WGS) entry which is preliminary data.</text>
</comment>
<name>A0A0F9XZN9_9ZZZZ</name>
<reference evidence="1" key="1">
    <citation type="journal article" date="2015" name="Nature">
        <title>Complex archaea that bridge the gap between prokaryotes and eukaryotes.</title>
        <authorList>
            <person name="Spang A."/>
            <person name="Saw J.H."/>
            <person name="Jorgensen S.L."/>
            <person name="Zaremba-Niedzwiedzka K."/>
            <person name="Martijn J."/>
            <person name="Lind A.E."/>
            <person name="van Eijk R."/>
            <person name="Schleper C."/>
            <person name="Guy L."/>
            <person name="Ettema T.J."/>
        </authorList>
    </citation>
    <scope>NUCLEOTIDE SEQUENCE</scope>
</reference>